<dbReference type="EMBL" id="AP028911">
    <property type="protein sequence ID" value="BES92079.1"/>
    <property type="molecule type" value="Genomic_DNA"/>
</dbReference>
<feature type="chain" id="PRO_5047163286" description="Small ribosomal subunit protein mS40" evidence="12">
    <location>
        <begin position="22"/>
        <end position="219"/>
    </location>
</feature>
<keyword evidence="4" id="KW-0809">Transit peptide</keyword>
<evidence type="ECO:0000256" key="10">
    <source>
        <dbReference type="ARBA" id="ARBA00035515"/>
    </source>
</evidence>
<comment type="similarity">
    <text evidence="2">Belongs to the bacterial ribosomal protein bS18 family. Mitochondrion-specific ribosomal protein mS40 subfamily.</text>
</comment>
<organism evidence="13 14">
    <name type="scientific">Nesidiocoris tenuis</name>
    <dbReference type="NCBI Taxonomy" id="355587"/>
    <lineage>
        <taxon>Eukaryota</taxon>
        <taxon>Metazoa</taxon>
        <taxon>Ecdysozoa</taxon>
        <taxon>Arthropoda</taxon>
        <taxon>Hexapoda</taxon>
        <taxon>Insecta</taxon>
        <taxon>Pterygota</taxon>
        <taxon>Neoptera</taxon>
        <taxon>Paraneoptera</taxon>
        <taxon>Hemiptera</taxon>
        <taxon>Heteroptera</taxon>
        <taxon>Panheteroptera</taxon>
        <taxon>Cimicomorpha</taxon>
        <taxon>Miridae</taxon>
        <taxon>Dicyphina</taxon>
        <taxon>Nesidiocoris</taxon>
    </lineage>
</organism>
<dbReference type="PANTHER" id="PTHR13329">
    <property type="entry name" value="MITOCHONDRIAL RIBOSOMAL PROTEIN S18B"/>
    <property type="match status" value="1"/>
</dbReference>
<comment type="subcellular location">
    <subcellularLocation>
        <location evidence="1">Mitochondrion</location>
    </subcellularLocation>
</comment>
<evidence type="ECO:0000256" key="11">
    <source>
        <dbReference type="SAM" id="MobiDB-lite"/>
    </source>
</evidence>
<feature type="region of interest" description="Disordered" evidence="11">
    <location>
        <begin position="43"/>
        <end position="67"/>
    </location>
</feature>
<evidence type="ECO:0000256" key="6">
    <source>
        <dbReference type="ARBA" id="ARBA00023128"/>
    </source>
</evidence>
<feature type="compositionally biased region" description="Acidic residues" evidence="11">
    <location>
        <begin position="54"/>
        <end position="65"/>
    </location>
</feature>
<evidence type="ECO:0000256" key="3">
    <source>
        <dbReference type="ARBA" id="ARBA00022553"/>
    </source>
</evidence>
<evidence type="ECO:0000313" key="14">
    <source>
        <dbReference type="Proteomes" id="UP001307889"/>
    </source>
</evidence>
<keyword evidence="5 13" id="KW-0689">Ribosomal protein</keyword>
<dbReference type="Proteomes" id="UP001307889">
    <property type="component" value="Chromosome 3"/>
</dbReference>
<evidence type="ECO:0000256" key="7">
    <source>
        <dbReference type="ARBA" id="ARBA00023274"/>
    </source>
</evidence>
<proteinExistence type="inferred from homology"/>
<keyword evidence="7" id="KW-0687">Ribonucleoprotein</keyword>
<dbReference type="InterPro" id="IPR001648">
    <property type="entry name" value="Ribosomal_bS18"/>
</dbReference>
<evidence type="ECO:0000256" key="1">
    <source>
        <dbReference type="ARBA" id="ARBA00004173"/>
    </source>
</evidence>
<keyword evidence="6" id="KW-0496">Mitochondrion</keyword>
<dbReference type="InterPro" id="IPR040054">
    <property type="entry name" value="MRPS18B"/>
</dbReference>
<keyword evidence="3" id="KW-0597">Phosphoprotein</keyword>
<accession>A0ABN7AIL5</accession>
<evidence type="ECO:0000256" key="5">
    <source>
        <dbReference type="ARBA" id="ARBA00022980"/>
    </source>
</evidence>
<sequence>MSVSSLLRKVLFLSVTPKCRAVCALRPGLFQARPEANSSWLTSYTRRHRSTEAAPEEELKEEEEEGGVKTNEIVDDSKFLRRVVQTIPVETSIRYLKSKAYSITYGTEPVWKNYRRNHKGSIPPRLTRKTCVRAGKIATGNPCPICRDDYLVLSPDNVELLKQFISPHSGETLSFNKTGLCQKQHIELLSAIDIAKDRGSITYDVPFRSYDYSEFVKKN</sequence>
<dbReference type="InterPro" id="IPR036870">
    <property type="entry name" value="Ribosomal_bS18_sf"/>
</dbReference>
<feature type="signal peptide" evidence="12">
    <location>
        <begin position="1"/>
        <end position="21"/>
    </location>
</feature>
<evidence type="ECO:0000256" key="12">
    <source>
        <dbReference type="SAM" id="SignalP"/>
    </source>
</evidence>
<evidence type="ECO:0000313" key="13">
    <source>
        <dbReference type="EMBL" id="BES92079.1"/>
    </source>
</evidence>
<reference evidence="13 14" key="1">
    <citation type="submission" date="2023-09" db="EMBL/GenBank/DDBJ databases">
        <title>Nesidiocoris tenuis whole genome shotgun sequence.</title>
        <authorList>
            <person name="Shibata T."/>
            <person name="Shimoda M."/>
            <person name="Kobayashi T."/>
            <person name="Uehara T."/>
        </authorList>
    </citation>
    <scope>NUCLEOTIDE SEQUENCE [LARGE SCALE GENOMIC DNA]</scope>
    <source>
        <strain evidence="13 14">Japan</strain>
    </source>
</reference>
<dbReference type="Pfam" id="PF01084">
    <property type="entry name" value="Ribosomal_S18"/>
    <property type="match status" value="1"/>
</dbReference>
<evidence type="ECO:0000256" key="9">
    <source>
        <dbReference type="ARBA" id="ARBA00035130"/>
    </source>
</evidence>
<evidence type="ECO:0000256" key="2">
    <source>
        <dbReference type="ARBA" id="ARBA00006136"/>
    </source>
</evidence>
<evidence type="ECO:0000256" key="4">
    <source>
        <dbReference type="ARBA" id="ARBA00022946"/>
    </source>
</evidence>
<keyword evidence="12" id="KW-0732">Signal</keyword>
<dbReference type="SUPFAM" id="SSF46911">
    <property type="entry name" value="Ribosomal protein S18"/>
    <property type="match status" value="1"/>
</dbReference>
<dbReference type="PANTHER" id="PTHR13329:SF2">
    <property type="entry name" value="SMALL RIBOSOMAL SUBUNIT PROTEIN MS40"/>
    <property type="match status" value="1"/>
</dbReference>
<dbReference type="GO" id="GO:0005840">
    <property type="term" value="C:ribosome"/>
    <property type="evidence" value="ECO:0007669"/>
    <property type="project" value="UniProtKB-KW"/>
</dbReference>
<dbReference type="Gene3D" id="4.10.640.10">
    <property type="entry name" value="Ribosomal protein S18"/>
    <property type="match status" value="1"/>
</dbReference>
<evidence type="ECO:0000256" key="8">
    <source>
        <dbReference type="ARBA" id="ARBA00032055"/>
    </source>
</evidence>
<name>A0ABN7AIL5_9HEMI</name>
<gene>
    <name evidence="13" type="ORF">NTJ_04888</name>
</gene>
<keyword evidence="14" id="KW-1185">Reference proteome</keyword>
<protein>
    <recommendedName>
        <fullName evidence="9">Small ribosomal subunit protein mS40</fullName>
    </recommendedName>
    <alternativeName>
        <fullName evidence="8">28S ribosomal protein S18-2, mitochondrial</fullName>
    </alternativeName>
    <alternativeName>
        <fullName evidence="10">28S ribosomal protein S18b, mitochondrial</fullName>
    </alternativeName>
</protein>